<organism evidence="1 2">
    <name type="scientific">Linderina macrospora</name>
    <dbReference type="NCBI Taxonomy" id="4868"/>
    <lineage>
        <taxon>Eukaryota</taxon>
        <taxon>Fungi</taxon>
        <taxon>Fungi incertae sedis</taxon>
        <taxon>Zoopagomycota</taxon>
        <taxon>Kickxellomycotina</taxon>
        <taxon>Kickxellomycetes</taxon>
        <taxon>Kickxellales</taxon>
        <taxon>Kickxellaceae</taxon>
        <taxon>Linderina</taxon>
    </lineage>
</organism>
<comment type="caution">
    <text evidence="1">The sequence shown here is derived from an EMBL/GenBank/DDBJ whole genome shotgun (WGS) entry which is preliminary data.</text>
</comment>
<accession>A0ACC1J8F5</accession>
<sequence>MSATTQRTGRHCYKHSQGMGVNRWQQMSNGESSDEDREPSLMPVMTTSRRNITPTFQMRELNEPPKPPTSAERRTYRTPMHPSVRNLRMSSRQSIPQM</sequence>
<dbReference type="Proteomes" id="UP001150603">
    <property type="component" value="Unassembled WGS sequence"/>
</dbReference>
<evidence type="ECO:0000313" key="1">
    <source>
        <dbReference type="EMBL" id="KAJ1941911.1"/>
    </source>
</evidence>
<proteinExistence type="predicted"/>
<keyword evidence="2" id="KW-1185">Reference proteome</keyword>
<evidence type="ECO:0000313" key="2">
    <source>
        <dbReference type="Proteomes" id="UP001150603"/>
    </source>
</evidence>
<gene>
    <name evidence="1" type="ORF">FBU59_003362</name>
</gene>
<dbReference type="EMBL" id="JANBPW010002118">
    <property type="protein sequence ID" value="KAJ1941911.1"/>
    <property type="molecule type" value="Genomic_DNA"/>
</dbReference>
<name>A0ACC1J8F5_9FUNG</name>
<reference evidence="1" key="1">
    <citation type="submission" date="2022-07" db="EMBL/GenBank/DDBJ databases">
        <title>Phylogenomic reconstructions and comparative analyses of Kickxellomycotina fungi.</title>
        <authorList>
            <person name="Reynolds N.K."/>
            <person name="Stajich J.E."/>
            <person name="Barry K."/>
            <person name="Grigoriev I.V."/>
            <person name="Crous P."/>
            <person name="Smith M.E."/>
        </authorList>
    </citation>
    <scope>NUCLEOTIDE SEQUENCE</scope>
    <source>
        <strain evidence="1">NRRL 5244</strain>
    </source>
</reference>
<protein>
    <submittedName>
        <fullName evidence="1">Uncharacterized protein</fullName>
    </submittedName>
</protein>
<feature type="non-terminal residue" evidence="1">
    <location>
        <position position="98"/>
    </location>
</feature>